<proteinExistence type="predicted"/>
<evidence type="ECO:0000259" key="2">
    <source>
        <dbReference type="Pfam" id="PF00496"/>
    </source>
</evidence>
<accession>A0A0S2THY7</accession>
<dbReference type="GO" id="GO:0043190">
    <property type="term" value="C:ATP-binding cassette (ABC) transporter complex"/>
    <property type="evidence" value="ECO:0007669"/>
    <property type="project" value="InterPro"/>
</dbReference>
<dbReference type="AlphaFoldDB" id="A0A0S2THY7"/>
<dbReference type="KEGG" id="tee:Tel_08725"/>
<name>A0A0S2THY7_9GAMM</name>
<gene>
    <name evidence="3" type="ORF">Tel_08725</name>
</gene>
<keyword evidence="4" id="KW-1185">Reference proteome</keyword>
<dbReference type="SUPFAM" id="SSF53850">
    <property type="entry name" value="Periplasmic binding protein-like II"/>
    <property type="match status" value="1"/>
</dbReference>
<sequence length="499" mass="56187">MLTTFVRYALLLVLLGALALSGCSRPDPEALRFGLSSSPINLDPRFATDAASTRINRLLYQRLVDFDQNLRPQPSLAEWRRLSPDHYRFHLLMGMATFHNDTALTAADVKATYAAILDPATGSPHRAGLNMIEAIEVIDEQTLDFHLKDADPLFPGRLVIGILPAELLAAQHPFSRQPVGSGPFQFLAWPEEGKLVLERLDDERRFEFITVKNPTVRVLKLLRGEIDMLQNDLPPELVSYLAEQEAIRLRRAPGSNFTYLGFNLEDEDTGRLKLRQAIAHAIDRQAIIEYIMGGAATRASALLPPDHWAGDPDLKLYPYAPARARVLLKEAGYIGAKRPHLVYKTSSDPFRIRLATVIQQQLAEVGIDVELRSYDWGTFYGDIKAGRFQMFSLSWVGIKTPDIFRYVFHSESIPPRGANRGRYFDKLADELIEAAEQKTALDDQARLYAELQARLLQQLPYVPLWYEDHLFAARKGINGYTLARDGNYDGLINVSKDGT</sequence>
<keyword evidence="1" id="KW-0175">Coiled coil</keyword>
<dbReference type="Pfam" id="PF00496">
    <property type="entry name" value="SBP_bac_5"/>
    <property type="match status" value="1"/>
</dbReference>
<reference evidence="3" key="1">
    <citation type="submission" date="2015-10" db="EMBL/GenBank/DDBJ databases">
        <title>Description of Candidatus Tenderia electrophaga gen. nov, sp. nov., an Uncultivated Electroautotroph from a Biocathode Enrichment.</title>
        <authorList>
            <person name="Eddie B.J."/>
            <person name="Malanoski A.P."/>
            <person name="Wang Z."/>
            <person name="Hall R.J."/>
            <person name="Oh S.D."/>
            <person name="Heiner C."/>
            <person name="Lin B."/>
            <person name="Strycharz-Glaven S.M."/>
        </authorList>
    </citation>
    <scope>NUCLEOTIDE SEQUENCE [LARGE SCALE GENOMIC DNA]</scope>
    <source>
        <strain evidence="3">NRL1</strain>
    </source>
</reference>
<dbReference type="CDD" id="cd00995">
    <property type="entry name" value="PBP2_NikA_DppA_OppA_like"/>
    <property type="match status" value="1"/>
</dbReference>
<dbReference type="PIRSF" id="PIRSF002741">
    <property type="entry name" value="MppA"/>
    <property type="match status" value="1"/>
</dbReference>
<dbReference type="PROSITE" id="PS51257">
    <property type="entry name" value="PROKAR_LIPOPROTEIN"/>
    <property type="match status" value="1"/>
</dbReference>
<evidence type="ECO:0000313" key="3">
    <source>
        <dbReference type="EMBL" id="ALP54793.1"/>
    </source>
</evidence>
<feature type="coiled-coil region" evidence="1">
    <location>
        <begin position="424"/>
        <end position="454"/>
    </location>
</feature>
<dbReference type="Gene3D" id="3.90.76.10">
    <property type="entry name" value="Dipeptide-binding Protein, Domain 1"/>
    <property type="match status" value="1"/>
</dbReference>
<dbReference type="InterPro" id="IPR039424">
    <property type="entry name" value="SBP_5"/>
</dbReference>
<evidence type="ECO:0000313" key="4">
    <source>
        <dbReference type="Proteomes" id="UP000055136"/>
    </source>
</evidence>
<dbReference type="GO" id="GO:0015833">
    <property type="term" value="P:peptide transport"/>
    <property type="evidence" value="ECO:0007669"/>
    <property type="project" value="TreeGrafter"/>
</dbReference>
<organism evidence="3 4">
    <name type="scientific">Candidatus Tenderia electrophaga</name>
    <dbReference type="NCBI Taxonomy" id="1748243"/>
    <lineage>
        <taxon>Bacteria</taxon>
        <taxon>Pseudomonadati</taxon>
        <taxon>Pseudomonadota</taxon>
        <taxon>Gammaproteobacteria</taxon>
        <taxon>Candidatus Tenderiales</taxon>
        <taxon>Candidatus Tenderiaceae</taxon>
        <taxon>Candidatus Tenderia</taxon>
    </lineage>
</organism>
<dbReference type="GO" id="GO:0030288">
    <property type="term" value="C:outer membrane-bounded periplasmic space"/>
    <property type="evidence" value="ECO:0007669"/>
    <property type="project" value="UniProtKB-ARBA"/>
</dbReference>
<dbReference type="InterPro" id="IPR000914">
    <property type="entry name" value="SBP_5_dom"/>
</dbReference>
<feature type="domain" description="Solute-binding protein family 5" evidence="2">
    <location>
        <begin position="72"/>
        <end position="402"/>
    </location>
</feature>
<protein>
    <submittedName>
        <fullName evidence="3">Peptide ABC transporter substrate-binding protein</fullName>
    </submittedName>
</protein>
<dbReference type="Proteomes" id="UP000055136">
    <property type="component" value="Chromosome"/>
</dbReference>
<dbReference type="Gene3D" id="3.40.190.10">
    <property type="entry name" value="Periplasmic binding protein-like II"/>
    <property type="match status" value="1"/>
</dbReference>
<dbReference type="InterPro" id="IPR030678">
    <property type="entry name" value="Peptide/Ni-bd"/>
</dbReference>
<dbReference type="EMBL" id="CP013099">
    <property type="protein sequence ID" value="ALP54793.1"/>
    <property type="molecule type" value="Genomic_DNA"/>
</dbReference>
<dbReference type="PANTHER" id="PTHR30290">
    <property type="entry name" value="PERIPLASMIC BINDING COMPONENT OF ABC TRANSPORTER"/>
    <property type="match status" value="1"/>
</dbReference>
<dbReference type="GO" id="GO:1904680">
    <property type="term" value="F:peptide transmembrane transporter activity"/>
    <property type="evidence" value="ECO:0007669"/>
    <property type="project" value="TreeGrafter"/>
</dbReference>
<dbReference type="Gene3D" id="3.10.105.10">
    <property type="entry name" value="Dipeptide-binding Protein, Domain 3"/>
    <property type="match status" value="1"/>
</dbReference>
<dbReference type="STRING" id="1748243.Tel_08725"/>
<evidence type="ECO:0000256" key="1">
    <source>
        <dbReference type="SAM" id="Coils"/>
    </source>
</evidence>